<reference evidence="2" key="1">
    <citation type="submission" date="2021-04" db="EMBL/GenBank/DDBJ databases">
        <title>Devosia litorisediminis sp. nov., isolated from a sand dune.</title>
        <authorList>
            <person name="Park S."/>
            <person name="Yoon J.-H."/>
        </authorList>
    </citation>
    <scope>NUCLEOTIDE SEQUENCE</scope>
    <source>
        <strain evidence="2">BSSL-BM10</strain>
    </source>
</reference>
<dbReference type="Gene3D" id="3.40.50.300">
    <property type="entry name" value="P-loop containing nucleotide triphosphate hydrolases"/>
    <property type="match status" value="2"/>
</dbReference>
<feature type="domain" description="TrwC relaxase" evidence="1">
    <location>
        <begin position="14"/>
        <end position="290"/>
    </location>
</feature>
<organism evidence="2 3">
    <name type="scientific">Devosia litorisediminis</name>
    <dbReference type="NCBI Taxonomy" id="2829817"/>
    <lineage>
        <taxon>Bacteria</taxon>
        <taxon>Pseudomonadati</taxon>
        <taxon>Pseudomonadota</taxon>
        <taxon>Alphaproteobacteria</taxon>
        <taxon>Hyphomicrobiales</taxon>
        <taxon>Devosiaceae</taxon>
        <taxon>Devosia</taxon>
    </lineage>
</organism>
<dbReference type="Pfam" id="PF08751">
    <property type="entry name" value="TrwC"/>
    <property type="match status" value="1"/>
</dbReference>
<accession>A0A942ED68</accession>
<sequence length="879" mass="94848">MTATIQLKAPPVAYFRQARVYYDTGFQDAEWYAPSGSFGIEDGAPVDFALLERLYAAMAPDGTSLLSNKGGRVLDRQSAYDLTFSVPKSFSLIYAMANDGERKELLNILLAAARKSLSAVEKVAGWARRGKGGTALEPISFTAALFIHDEARPSVHNDGSIFGDPDLHIHCIILNIAKRADGSIGAIQSVLLRNAKMLAGAVFHAALAAGLLGMRLSVDRVGRNGIFEVASIPDRVIRFFSGRRQEIERRLEAVGVTSAQSPALAAKETAKSRHKKITTTLAERLAMWAAAGVRNGFDFKGLLAAARQAFEPICHEEGEAIYRFRLDTLPVELTENEAVLNHMEVIRALNAALVGTGLPPERAIKAFSDLMKSGQLMSLGTDAMGFPLLTTPEMIETEIAVVSLSEHLKDGETFALDPSIVADLCAQHALSAEQTRAALQVTRGGRVAIVEGAPGAGKSTAQRPIVASYEAAGFRVIGAATAWKIASALGKDLCIESRATADWLALLEHGKVTFDDKTVLIIDEAGLIGARDMLRLLEVANASGAKLILVGDRNQIQPIAAGPGLGLVARSVEVSRIETIVRQREAWLRQVVLDLGKGDALKALTELLRRKHVHFGTDLPSAVDALVEKRRELTDAGEAPLLIARTNDQLRLISQAVRKDRRVRGELSEAEVTFIGRLPNGEIAPISLSPGDGIRFLAKNKQLGTINGSVGTVLDVVPGATLLETRITAQVDGLRVSFAVTDVSDEHGNAQIGWDYGWSAFGSQGVTVEHALVLADANFDRHLSYVAASRARARTHLFVDGASVDAIETDLSALGPLSNEAERLVKLSRRMARKNTKRSTLDLLSRSDWDRWRNAPAADANQSPDAHVNRFVESEFDHV</sequence>
<dbReference type="SUPFAM" id="SSF52540">
    <property type="entry name" value="P-loop containing nucleoside triphosphate hydrolases"/>
    <property type="match status" value="2"/>
</dbReference>
<proteinExistence type="predicted"/>
<dbReference type="EMBL" id="JAGXTP010000002">
    <property type="protein sequence ID" value="MBS3849780.1"/>
    <property type="molecule type" value="Genomic_DNA"/>
</dbReference>
<dbReference type="AlphaFoldDB" id="A0A942ED68"/>
<evidence type="ECO:0000313" key="2">
    <source>
        <dbReference type="EMBL" id="MBS3849780.1"/>
    </source>
</evidence>
<evidence type="ECO:0000259" key="1">
    <source>
        <dbReference type="Pfam" id="PF08751"/>
    </source>
</evidence>
<gene>
    <name evidence="2" type="ORF">KD146_13835</name>
</gene>
<dbReference type="Pfam" id="PF13604">
    <property type="entry name" value="AAA_30"/>
    <property type="match status" value="1"/>
</dbReference>
<dbReference type="InterPro" id="IPR027417">
    <property type="entry name" value="P-loop_NTPase"/>
</dbReference>
<dbReference type="InterPro" id="IPR014862">
    <property type="entry name" value="TrwC"/>
</dbReference>
<dbReference type="Gene3D" id="2.30.30.940">
    <property type="match status" value="1"/>
</dbReference>
<comment type="caution">
    <text evidence="2">The sequence shown here is derived from an EMBL/GenBank/DDBJ whole genome shotgun (WGS) entry which is preliminary data.</text>
</comment>
<dbReference type="Proteomes" id="UP000678281">
    <property type="component" value="Unassembled WGS sequence"/>
</dbReference>
<dbReference type="SUPFAM" id="SSF55464">
    <property type="entry name" value="Origin of replication-binding domain, RBD-like"/>
    <property type="match status" value="1"/>
</dbReference>
<evidence type="ECO:0000313" key="3">
    <source>
        <dbReference type="Proteomes" id="UP000678281"/>
    </source>
</evidence>
<protein>
    <submittedName>
        <fullName evidence="2">Relaxase domain-containing protein</fullName>
    </submittedName>
</protein>
<keyword evidence="3" id="KW-1185">Reference proteome</keyword>
<dbReference type="RefSeq" id="WP_212659412.1">
    <property type="nucleotide sequence ID" value="NZ_JAGXTP010000002.1"/>
</dbReference>
<name>A0A942ED68_9HYPH</name>
<dbReference type="NCBIfam" id="NF041492">
    <property type="entry name" value="MobF"/>
    <property type="match status" value="1"/>
</dbReference>